<dbReference type="SUPFAM" id="SSF53720">
    <property type="entry name" value="ALDH-like"/>
    <property type="match status" value="1"/>
</dbReference>
<evidence type="ECO:0000256" key="2">
    <source>
        <dbReference type="ARBA" id="ARBA00023002"/>
    </source>
</evidence>
<dbReference type="Gene3D" id="3.40.605.10">
    <property type="entry name" value="Aldehyde Dehydrogenase, Chain A, domain 1"/>
    <property type="match status" value="1"/>
</dbReference>
<proteinExistence type="inferred from homology"/>
<evidence type="ECO:0000256" key="3">
    <source>
        <dbReference type="PIRNR" id="PIRNR036492"/>
    </source>
</evidence>
<dbReference type="InterPro" id="IPR016162">
    <property type="entry name" value="Ald_DH_N"/>
</dbReference>
<dbReference type="InterPro" id="IPR012394">
    <property type="entry name" value="Aldehyde_DH_NAD(P)"/>
</dbReference>
<evidence type="ECO:0000256" key="5">
    <source>
        <dbReference type="PROSITE-ProRule" id="PRU10007"/>
    </source>
</evidence>
<dbReference type="GO" id="GO:0005737">
    <property type="term" value="C:cytoplasm"/>
    <property type="evidence" value="ECO:0007669"/>
    <property type="project" value="TreeGrafter"/>
</dbReference>
<sequence>MVQKDFKRFLMVDTPLKEIPEIYASLRETFFSRKTLPVQYRQHQLLQLARMLQENHQAIANAIFADLGKPAMEVYMGEINPMIDRAIIAAKRLPEWTREKSYVDHPDLPKSQKAWRPKAVPTPKGPCLNFPLILSIQATIGAIAAGCTLCLKLSEVSSNYAGCIQQLIPEYLDRDAIRVVCGGVPEVTKVLELKWDHIFYTGNGVVGRIISIAAAKHLTPLTLELGGKSPVIVDPKCNLELAAKRTLWGKITNSGQICVAPDYVLIPPSALGEYVEGLKKAYAKMYPAEQGGALKSNSYAHIINIQHFKRVKGLLEKTKGKILMGGDMDEESLKIEPTVVLVKKGDVLLEAETFGPILNGCRVGRRRIVAGLDGTRVSLYDPGRRKMLGSPLEEVIPNPSSLD</sequence>
<feature type="active site" evidence="4">
    <location>
        <position position="258"/>
    </location>
</feature>
<dbReference type="GO" id="GO:0006081">
    <property type="term" value="P:aldehyde metabolic process"/>
    <property type="evidence" value="ECO:0007669"/>
    <property type="project" value="InterPro"/>
</dbReference>
<evidence type="ECO:0000256" key="4">
    <source>
        <dbReference type="PIRSR" id="PIRSR036492-1"/>
    </source>
</evidence>
<evidence type="ECO:0000256" key="1">
    <source>
        <dbReference type="ARBA" id="ARBA00009986"/>
    </source>
</evidence>
<dbReference type="Gene3D" id="3.40.309.10">
    <property type="entry name" value="Aldehyde Dehydrogenase, Chain A, domain 2"/>
    <property type="match status" value="1"/>
</dbReference>
<dbReference type="AlphaFoldDB" id="A0A8H5FX94"/>
<reference evidence="8 9" key="1">
    <citation type="journal article" date="2020" name="ISME J.">
        <title>Uncovering the hidden diversity of litter-decomposition mechanisms in mushroom-forming fungi.</title>
        <authorList>
            <person name="Floudas D."/>
            <person name="Bentzer J."/>
            <person name="Ahren D."/>
            <person name="Johansson T."/>
            <person name="Persson P."/>
            <person name="Tunlid A."/>
        </authorList>
    </citation>
    <scope>NUCLEOTIDE SEQUENCE [LARGE SCALE GENOMIC DNA]</scope>
    <source>
        <strain evidence="8 9">CBS 406.79</strain>
    </source>
</reference>
<evidence type="ECO:0000313" key="8">
    <source>
        <dbReference type="EMBL" id="KAF5352123.1"/>
    </source>
</evidence>
<feature type="domain" description="Aldehyde dehydrogenase" evidence="7">
    <location>
        <begin position="19"/>
        <end position="359"/>
    </location>
</feature>
<evidence type="ECO:0000256" key="6">
    <source>
        <dbReference type="RuleBase" id="RU003345"/>
    </source>
</evidence>
<dbReference type="Pfam" id="PF00171">
    <property type="entry name" value="Aldedh"/>
    <property type="match status" value="1"/>
</dbReference>
<feature type="active site" evidence="4 5">
    <location>
        <position position="224"/>
    </location>
</feature>
<dbReference type="PANTHER" id="PTHR43570">
    <property type="entry name" value="ALDEHYDE DEHYDROGENASE"/>
    <property type="match status" value="1"/>
</dbReference>
<dbReference type="EMBL" id="JAACJN010000279">
    <property type="protein sequence ID" value="KAF5352123.1"/>
    <property type="molecule type" value="Genomic_DNA"/>
</dbReference>
<dbReference type="PROSITE" id="PS00687">
    <property type="entry name" value="ALDEHYDE_DEHYDR_GLU"/>
    <property type="match status" value="1"/>
</dbReference>
<keyword evidence="9" id="KW-1185">Reference proteome</keyword>
<dbReference type="InterPro" id="IPR015590">
    <property type="entry name" value="Aldehyde_DH_dom"/>
</dbReference>
<dbReference type="InterPro" id="IPR016161">
    <property type="entry name" value="Ald_DH/histidinol_DH"/>
</dbReference>
<comment type="similarity">
    <text evidence="1 3 6">Belongs to the aldehyde dehydrogenase family.</text>
</comment>
<organism evidence="8 9">
    <name type="scientific">Collybiopsis confluens</name>
    <dbReference type="NCBI Taxonomy" id="2823264"/>
    <lineage>
        <taxon>Eukaryota</taxon>
        <taxon>Fungi</taxon>
        <taxon>Dikarya</taxon>
        <taxon>Basidiomycota</taxon>
        <taxon>Agaricomycotina</taxon>
        <taxon>Agaricomycetes</taxon>
        <taxon>Agaricomycetidae</taxon>
        <taxon>Agaricales</taxon>
        <taxon>Marasmiineae</taxon>
        <taxon>Omphalotaceae</taxon>
        <taxon>Collybiopsis</taxon>
    </lineage>
</organism>
<dbReference type="InterPro" id="IPR029510">
    <property type="entry name" value="Ald_DH_CS_GLU"/>
</dbReference>
<protein>
    <recommendedName>
        <fullName evidence="3">Aldehyde dehydrogenase</fullName>
    </recommendedName>
</protein>
<dbReference type="GO" id="GO:0004029">
    <property type="term" value="F:aldehyde dehydrogenase (NAD+) activity"/>
    <property type="evidence" value="ECO:0007669"/>
    <property type="project" value="TreeGrafter"/>
</dbReference>
<name>A0A8H5FX94_9AGAR</name>
<comment type="caution">
    <text evidence="8">The sequence shown here is derived from an EMBL/GenBank/DDBJ whole genome shotgun (WGS) entry which is preliminary data.</text>
</comment>
<dbReference type="PIRSF" id="PIRSF036492">
    <property type="entry name" value="ALDH"/>
    <property type="match status" value="1"/>
</dbReference>
<accession>A0A8H5FX94</accession>
<dbReference type="PANTHER" id="PTHR43570:SF11">
    <property type="entry name" value="ALDEHYDE DEHYDROGENASE"/>
    <property type="match status" value="1"/>
</dbReference>
<dbReference type="InterPro" id="IPR016163">
    <property type="entry name" value="Ald_DH_C"/>
</dbReference>
<evidence type="ECO:0000313" key="9">
    <source>
        <dbReference type="Proteomes" id="UP000518752"/>
    </source>
</evidence>
<dbReference type="OrthoDB" id="440325at2759"/>
<dbReference type="Proteomes" id="UP000518752">
    <property type="component" value="Unassembled WGS sequence"/>
</dbReference>
<keyword evidence="2 3" id="KW-0560">Oxidoreductase</keyword>
<evidence type="ECO:0000259" key="7">
    <source>
        <dbReference type="Pfam" id="PF00171"/>
    </source>
</evidence>
<gene>
    <name evidence="8" type="ORF">D9757_013278</name>
</gene>